<evidence type="ECO:0000256" key="8">
    <source>
        <dbReference type="ARBA" id="ARBA00023235"/>
    </source>
</evidence>
<dbReference type="InterPro" id="IPR044643">
    <property type="entry name" value="TrpF_fam"/>
</dbReference>
<evidence type="ECO:0000259" key="10">
    <source>
        <dbReference type="Pfam" id="PF00697"/>
    </source>
</evidence>
<dbReference type="InterPro" id="IPR011060">
    <property type="entry name" value="RibuloseP-bd_barrel"/>
</dbReference>
<dbReference type="PANTHER" id="PTHR42894">
    <property type="entry name" value="N-(5'-PHOSPHORIBOSYL)ANTHRANILATE ISOMERASE"/>
    <property type="match status" value="1"/>
</dbReference>
<dbReference type="InterPro" id="IPR001240">
    <property type="entry name" value="PRAI_dom"/>
</dbReference>
<dbReference type="PANTHER" id="PTHR42894:SF1">
    <property type="entry name" value="N-(5'-PHOSPHORIBOSYL)ANTHRANILATE ISOMERASE"/>
    <property type="match status" value="1"/>
</dbReference>
<keyword evidence="12" id="KW-1185">Reference proteome</keyword>
<evidence type="ECO:0000256" key="2">
    <source>
        <dbReference type="ARBA" id="ARBA00004664"/>
    </source>
</evidence>
<keyword evidence="6 9" id="KW-0822">Tryptophan biosynthesis</keyword>
<comment type="pathway">
    <text evidence="2 9">Amino-acid biosynthesis; L-tryptophan biosynthesis; L-tryptophan from chorismate: step 3/5.</text>
</comment>
<comment type="catalytic activity">
    <reaction evidence="1 9">
        <text>N-(5-phospho-beta-D-ribosyl)anthranilate = 1-(2-carboxyphenylamino)-1-deoxy-D-ribulose 5-phosphate</text>
        <dbReference type="Rhea" id="RHEA:21540"/>
        <dbReference type="ChEBI" id="CHEBI:18277"/>
        <dbReference type="ChEBI" id="CHEBI:58613"/>
        <dbReference type="EC" id="5.3.1.24"/>
    </reaction>
</comment>
<protein>
    <recommendedName>
        <fullName evidence="4 9">N-(5'-phosphoribosyl)anthranilate isomerase</fullName>
        <shortName evidence="9">PRAI</shortName>
        <ecNumber evidence="3 9">5.3.1.24</ecNumber>
    </recommendedName>
</protein>
<sequence>MAKIKICGITRESETEVLNRMQVDYAGFVFFEKSKRNVSIEQAKEIKKHLKPSIKTVAVTVNPALDLIDEIIEAGFDILQIHKMQEFPENLKIPVWVACQVRSREEAEEINVPDGISGILLDAPEFGSGKTFSWQDFPMKKRREWQERRIPFILAGGLSSENVEEGIRLFEPDVVDVSSSVEGEHGKDHKKVEAFVRKVREHE</sequence>
<evidence type="ECO:0000313" key="12">
    <source>
        <dbReference type="Proteomes" id="UP001209666"/>
    </source>
</evidence>
<dbReference type="HAMAP" id="MF_00135">
    <property type="entry name" value="PRAI"/>
    <property type="match status" value="1"/>
</dbReference>
<dbReference type="Pfam" id="PF00697">
    <property type="entry name" value="PRAI"/>
    <property type="match status" value="1"/>
</dbReference>
<reference evidence="11 12" key="1">
    <citation type="journal article" date="2021" name="ISME Commun">
        <title>Automated analysis of genomic sequences facilitates high-throughput and comprehensive description of bacteria.</title>
        <authorList>
            <person name="Hitch T.C.A."/>
        </authorList>
    </citation>
    <scope>NUCLEOTIDE SEQUENCE [LARGE SCALE GENOMIC DNA]</scope>
    <source>
        <strain evidence="11 12">Sanger_19</strain>
    </source>
</reference>
<evidence type="ECO:0000256" key="5">
    <source>
        <dbReference type="ARBA" id="ARBA00022605"/>
    </source>
</evidence>
<dbReference type="GO" id="GO:0016853">
    <property type="term" value="F:isomerase activity"/>
    <property type="evidence" value="ECO:0007669"/>
    <property type="project" value="UniProtKB-KW"/>
</dbReference>
<dbReference type="Gene3D" id="3.20.20.70">
    <property type="entry name" value="Aldolase class I"/>
    <property type="match status" value="1"/>
</dbReference>
<evidence type="ECO:0000256" key="1">
    <source>
        <dbReference type="ARBA" id="ARBA00001164"/>
    </source>
</evidence>
<evidence type="ECO:0000313" key="11">
    <source>
        <dbReference type="EMBL" id="MCU6716395.1"/>
    </source>
</evidence>
<comment type="similarity">
    <text evidence="9">Belongs to the TrpF family.</text>
</comment>
<dbReference type="RefSeq" id="WP_262623448.1">
    <property type="nucleotide sequence ID" value="NZ_JAOQKI010000004.1"/>
</dbReference>
<keyword evidence="5 9" id="KW-0028">Amino-acid biosynthesis</keyword>
<accession>A0ABT2SC00</accession>
<keyword evidence="7 9" id="KW-0057">Aromatic amino acid biosynthesis</keyword>
<feature type="domain" description="N-(5'phosphoribosyl) anthranilate isomerase (PRAI)" evidence="10">
    <location>
        <begin position="4"/>
        <end position="197"/>
    </location>
</feature>
<dbReference type="SUPFAM" id="SSF51366">
    <property type="entry name" value="Ribulose-phoshate binding barrel"/>
    <property type="match status" value="1"/>
</dbReference>
<dbReference type="EMBL" id="JAOQKI010000004">
    <property type="protein sequence ID" value="MCU6716395.1"/>
    <property type="molecule type" value="Genomic_DNA"/>
</dbReference>
<keyword evidence="8 9" id="KW-0413">Isomerase</keyword>
<dbReference type="EC" id="5.3.1.24" evidence="3 9"/>
<dbReference type="Proteomes" id="UP001209666">
    <property type="component" value="Unassembled WGS sequence"/>
</dbReference>
<name>A0ABT2SC00_9FIRM</name>
<evidence type="ECO:0000256" key="7">
    <source>
        <dbReference type="ARBA" id="ARBA00023141"/>
    </source>
</evidence>
<evidence type="ECO:0000256" key="4">
    <source>
        <dbReference type="ARBA" id="ARBA00022272"/>
    </source>
</evidence>
<evidence type="ECO:0000256" key="9">
    <source>
        <dbReference type="HAMAP-Rule" id="MF_00135"/>
    </source>
</evidence>
<comment type="caution">
    <text evidence="11">The sequence shown here is derived from an EMBL/GenBank/DDBJ whole genome shotgun (WGS) entry which is preliminary data.</text>
</comment>
<dbReference type="InterPro" id="IPR013785">
    <property type="entry name" value="Aldolase_TIM"/>
</dbReference>
<dbReference type="CDD" id="cd00405">
    <property type="entry name" value="PRAI"/>
    <property type="match status" value="1"/>
</dbReference>
<evidence type="ECO:0000256" key="3">
    <source>
        <dbReference type="ARBA" id="ARBA00012572"/>
    </source>
</evidence>
<evidence type="ECO:0000256" key="6">
    <source>
        <dbReference type="ARBA" id="ARBA00022822"/>
    </source>
</evidence>
<organism evidence="11 12">
    <name type="scientific">Roseburia amylophila</name>
    <dbReference type="NCBI Taxonomy" id="2981794"/>
    <lineage>
        <taxon>Bacteria</taxon>
        <taxon>Bacillati</taxon>
        <taxon>Bacillota</taxon>
        <taxon>Clostridia</taxon>
        <taxon>Lachnospirales</taxon>
        <taxon>Lachnospiraceae</taxon>
        <taxon>Roseburia</taxon>
    </lineage>
</organism>
<proteinExistence type="inferred from homology"/>
<gene>
    <name evidence="9" type="primary">trpF</name>
    <name evidence="11" type="ORF">OCV43_03765</name>
</gene>